<evidence type="ECO:0000256" key="1">
    <source>
        <dbReference type="SAM" id="MobiDB-lite"/>
    </source>
</evidence>
<organism evidence="2 3">
    <name type="scientific">Meloidogyne incognita</name>
    <name type="common">Southern root-knot nematode worm</name>
    <name type="synonym">Oxyuris incognita</name>
    <dbReference type="NCBI Taxonomy" id="6306"/>
    <lineage>
        <taxon>Eukaryota</taxon>
        <taxon>Metazoa</taxon>
        <taxon>Ecdysozoa</taxon>
        <taxon>Nematoda</taxon>
        <taxon>Chromadorea</taxon>
        <taxon>Rhabditida</taxon>
        <taxon>Tylenchina</taxon>
        <taxon>Tylenchomorpha</taxon>
        <taxon>Tylenchoidea</taxon>
        <taxon>Meloidogynidae</taxon>
        <taxon>Meloidogyninae</taxon>
        <taxon>Meloidogyne</taxon>
        <taxon>Meloidogyne incognita group</taxon>
    </lineage>
</organism>
<evidence type="ECO:0000313" key="2">
    <source>
        <dbReference type="Proteomes" id="UP000887563"/>
    </source>
</evidence>
<accession>A0A914NF86</accession>
<reference evidence="3" key="1">
    <citation type="submission" date="2022-11" db="UniProtKB">
        <authorList>
            <consortium name="WormBaseParasite"/>
        </authorList>
    </citation>
    <scope>IDENTIFICATION</scope>
</reference>
<feature type="compositionally biased region" description="Basic and acidic residues" evidence="1">
    <location>
        <begin position="53"/>
        <end position="69"/>
    </location>
</feature>
<proteinExistence type="predicted"/>
<dbReference type="Proteomes" id="UP000887563">
    <property type="component" value="Unplaced"/>
</dbReference>
<dbReference type="WBParaSite" id="Minc3s04497g36405">
    <property type="protein sequence ID" value="Minc3s04497g36405"/>
    <property type="gene ID" value="Minc3s04497g36405"/>
</dbReference>
<keyword evidence="2" id="KW-1185">Reference proteome</keyword>
<protein>
    <submittedName>
        <fullName evidence="3">Uncharacterized protein</fullName>
    </submittedName>
</protein>
<name>A0A914NF86_MELIC</name>
<evidence type="ECO:0000313" key="3">
    <source>
        <dbReference type="WBParaSite" id="Minc3s04497g36405"/>
    </source>
</evidence>
<feature type="region of interest" description="Disordered" evidence="1">
    <location>
        <begin position="45"/>
        <end position="69"/>
    </location>
</feature>
<sequence length="155" mass="18060">MTDLSLGVREMLPLYRFNLLFNQRLLKCQNFLFVHSLAHNQQNIPPGFSIGDEPTKKKENYTSVQREKERRERINQISDAMNLYIKSINEQEQFIKDEMVGFERGKRHLANIMGVDPETMTQILMNYLTTLVFIGVVTIGDSFRNFLNVKNGESL</sequence>
<dbReference type="AlphaFoldDB" id="A0A914NF86"/>